<keyword evidence="5" id="KW-1229">Viral tail sheath protein</keyword>
<dbReference type="Pfam" id="PF22671">
    <property type="entry name" value="Gp18_domIII_N"/>
    <property type="match status" value="1"/>
</dbReference>
<dbReference type="PANTHER" id="PTHR35861">
    <property type="match status" value="1"/>
</dbReference>
<feature type="domain" description="Tail sheath protein Gp18-like" evidence="10">
    <location>
        <begin position="26"/>
        <end position="92"/>
    </location>
</feature>
<keyword evidence="6" id="KW-1171">Viral genome ejection through host cell envelope</keyword>
<keyword evidence="7" id="KW-1160">Virus entry into host cell</keyword>
<dbReference type="Proteomes" id="UP000671938">
    <property type="component" value="Segment"/>
</dbReference>
<keyword evidence="4" id="KW-1242">Viral contractile tail ejection system</keyword>
<dbReference type="GO" id="GO:0098027">
    <property type="term" value="C:virus tail, sheath"/>
    <property type="evidence" value="ECO:0007669"/>
    <property type="project" value="UniProtKB-KW"/>
</dbReference>
<evidence type="ECO:0000256" key="5">
    <source>
        <dbReference type="ARBA" id="ARBA00023003"/>
    </source>
</evidence>
<evidence type="ECO:0000256" key="3">
    <source>
        <dbReference type="ARBA" id="ARBA00022732"/>
    </source>
</evidence>
<evidence type="ECO:0000313" key="12">
    <source>
        <dbReference type="Proteomes" id="UP000671938"/>
    </source>
</evidence>
<dbReference type="InterPro" id="IPR020287">
    <property type="entry name" value="Tail_sheath_C"/>
</dbReference>
<evidence type="ECO:0000259" key="9">
    <source>
        <dbReference type="Pfam" id="PF17482"/>
    </source>
</evidence>
<comment type="similarity">
    <text evidence="1">Belongs to the myoviridae tail sheath protein family.</text>
</comment>
<accession>A0A858NNU2</accession>
<dbReference type="Pfam" id="PF04984">
    <property type="entry name" value="Phage_sheath_1"/>
    <property type="match status" value="1"/>
</dbReference>
<evidence type="ECO:0000256" key="7">
    <source>
        <dbReference type="ARBA" id="ARBA00023296"/>
    </source>
</evidence>
<keyword evidence="5" id="KW-0946">Virion</keyword>
<evidence type="ECO:0000259" key="8">
    <source>
        <dbReference type="Pfam" id="PF04984"/>
    </source>
</evidence>
<evidence type="ECO:0000256" key="1">
    <source>
        <dbReference type="ARBA" id="ARBA00008005"/>
    </source>
</evidence>
<evidence type="ECO:0000313" key="11">
    <source>
        <dbReference type="EMBL" id="QJB21758.1"/>
    </source>
</evidence>
<protein>
    <submittedName>
        <fullName evidence="11">Tail sheath monomer</fullName>
    </submittedName>
</protein>
<dbReference type="InterPro" id="IPR052042">
    <property type="entry name" value="Tail_sheath_structural"/>
</dbReference>
<feature type="domain" description="Tail sheath protein subtilisin-like" evidence="8">
    <location>
        <begin position="230"/>
        <end position="368"/>
    </location>
</feature>
<dbReference type="PANTHER" id="PTHR35861:SF1">
    <property type="entry name" value="PHAGE TAIL SHEATH PROTEIN"/>
    <property type="match status" value="1"/>
</dbReference>
<proteinExistence type="inferred from homology"/>
<sequence length="479" mass="50052">MADNFLHGVEVLNIDDGARPLQTASTSVVGIVGTAPRADASVFPLNTPVMVAGSRSKAAKLLSVAGDDDGTLPSALDTIFDQAGAAVIVVRVAEGQDDTATRANVIGGANPETGAYEGVHALLAAQSVTGFKPRILLAPGFTHQRVQGGITAVAVSNQGAGYTAAPAVSFTGGGAGSGALATAVLGTGANAGRVIAIMVTNPGRGYTSAPAVVLTGGTPTTPAVAAASIGNTANPVVAELIGIADRMRATIMADGPSTNDEDAISYAGDFGSKRVYLVDPRSLKTGSDGTTVPAWSSAVAAGLLVKSDNERGWWWSPSNQTVNGIIGTERAIDFAMGDYTSRANLLNEQNVATIIRQNGFRLWGNRTLSDDPKWQFLSVVRTADIIADTLQEGHLWAVDRGITKNYVEDVREGVLAKLRQWTALGAILGGDCWFDPDLNTAESIANGQVFWDFDFTPVYNAEHLTFRMHLTNDYVSEIY</sequence>
<dbReference type="Pfam" id="PF17482">
    <property type="entry name" value="Phage_sheath_1C"/>
    <property type="match status" value="1"/>
</dbReference>
<reference evidence="12" key="1">
    <citation type="submission" date="2020-03" db="EMBL/GenBank/DDBJ databases">
        <title>Development of an integrated pest management strategy to control Xanthomonas campestris pv. campestris by using bacteriophages.</title>
        <authorList>
            <person name="Holtappels D."/>
            <person name="Rombouts S."/>
            <person name="Lavigne R."/>
            <person name="Wagemans J."/>
        </authorList>
    </citation>
    <scope>NUCLEOTIDE SEQUENCE [LARGE SCALE GENOMIC DNA]</scope>
</reference>
<evidence type="ECO:0000256" key="6">
    <source>
        <dbReference type="ARBA" id="ARBA00023009"/>
    </source>
</evidence>
<dbReference type="EMBL" id="MT161381">
    <property type="protein sequence ID" value="QJB21758.1"/>
    <property type="molecule type" value="Genomic_DNA"/>
</dbReference>
<dbReference type="GO" id="GO:0099000">
    <property type="term" value="P:symbiont genome ejection through host cell envelope, contractile tail mechanism"/>
    <property type="evidence" value="ECO:0007669"/>
    <property type="project" value="UniProtKB-KW"/>
</dbReference>
<keyword evidence="3" id="KW-1227">Viral tail protein</keyword>
<keyword evidence="2" id="KW-1162">Viral penetration into host cytoplasm</keyword>
<evidence type="ECO:0000256" key="2">
    <source>
        <dbReference type="ARBA" id="ARBA00022595"/>
    </source>
</evidence>
<feature type="domain" description="Tail sheath protein C-terminal" evidence="9">
    <location>
        <begin position="369"/>
        <end position="471"/>
    </location>
</feature>
<evidence type="ECO:0000256" key="4">
    <source>
        <dbReference type="ARBA" id="ARBA00022766"/>
    </source>
</evidence>
<dbReference type="InterPro" id="IPR054564">
    <property type="entry name" value="Gp18_domIII_N"/>
</dbReference>
<gene>
    <name evidence="11" type="ORF">XccvBFoX1_gp19</name>
</gene>
<evidence type="ECO:0000259" key="10">
    <source>
        <dbReference type="Pfam" id="PF22671"/>
    </source>
</evidence>
<organism evidence="11 12">
    <name type="scientific">Xanthomonas phage FoX1</name>
    <dbReference type="NCBI Taxonomy" id="2723897"/>
    <lineage>
        <taxon>Viruses</taxon>
        <taxon>Duplodnaviria</taxon>
        <taxon>Heunggongvirae</taxon>
        <taxon>Uroviricota</taxon>
        <taxon>Caudoviricetes</taxon>
        <taxon>Foxunavirus</taxon>
        <taxon>Foxunavirus fox1</taxon>
    </lineage>
</organism>
<keyword evidence="12" id="KW-1185">Reference proteome</keyword>
<dbReference type="InterPro" id="IPR035089">
    <property type="entry name" value="Phage_sheath_subtilisin"/>
</dbReference>
<name>A0A858NNU2_9CAUD</name>